<evidence type="ECO:0000313" key="7">
    <source>
        <dbReference type="EMBL" id="KDQ08500.1"/>
    </source>
</evidence>
<proteinExistence type="inferred from homology"/>
<dbReference type="HOGENOM" id="CLU_973157_0_0_1"/>
<dbReference type="AlphaFoldDB" id="A0A067M1B4"/>
<dbReference type="PANTHER" id="PTHR36091:SF1">
    <property type="entry name" value="ALTERED INHERITANCE OF MITOCHONDRIA PROTEIN 9, MITOCHONDRIAL"/>
    <property type="match status" value="1"/>
</dbReference>
<evidence type="ECO:0000256" key="4">
    <source>
        <dbReference type="ARBA" id="ARBA00022946"/>
    </source>
</evidence>
<keyword evidence="8" id="KW-1185">Reference proteome</keyword>
<organism evidence="7 8">
    <name type="scientific">Botryobasidium botryosum (strain FD-172 SS1)</name>
    <dbReference type="NCBI Taxonomy" id="930990"/>
    <lineage>
        <taxon>Eukaryota</taxon>
        <taxon>Fungi</taxon>
        <taxon>Dikarya</taxon>
        <taxon>Basidiomycota</taxon>
        <taxon>Agaricomycotina</taxon>
        <taxon>Agaricomycetes</taxon>
        <taxon>Cantharellales</taxon>
        <taxon>Botryobasidiaceae</taxon>
        <taxon>Botryobasidium</taxon>
    </lineage>
</organism>
<dbReference type="InParanoid" id="A0A067M1B4"/>
<dbReference type="SUPFAM" id="SSF56112">
    <property type="entry name" value="Protein kinase-like (PK-like)"/>
    <property type="match status" value="1"/>
</dbReference>
<evidence type="ECO:0000256" key="2">
    <source>
        <dbReference type="ARBA" id="ARBA00005543"/>
    </source>
</evidence>
<protein>
    <recommendedName>
        <fullName evidence="3">Altered inheritance of mitochondria protein 9, mitochondrial</fullName>
    </recommendedName>
    <alternativeName>
        <fullName evidence="6">Found in mitochondrial proteome protein 29</fullName>
    </alternativeName>
</protein>
<comment type="similarity">
    <text evidence="2">Belongs to the AIM9 family.</text>
</comment>
<dbReference type="Proteomes" id="UP000027195">
    <property type="component" value="Unassembled WGS sequence"/>
</dbReference>
<dbReference type="InterPro" id="IPR011009">
    <property type="entry name" value="Kinase-like_dom_sf"/>
</dbReference>
<evidence type="ECO:0000256" key="6">
    <source>
        <dbReference type="ARBA" id="ARBA00031849"/>
    </source>
</evidence>
<keyword evidence="5" id="KW-0496">Mitochondrion</keyword>
<accession>A0A067M1B4</accession>
<keyword evidence="4" id="KW-0809">Transit peptide</keyword>
<evidence type="ECO:0000256" key="5">
    <source>
        <dbReference type="ARBA" id="ARBA00023128"/>
    </source>
</evidence>
<dbReference type="PANTHER" id="PTHR36091">
    <property type="entry name" value="ALTERED INHERITANCE OF MITOCHONDRIA PROTEIN 9, MITOCHONDRIAL"/>
    <property type="match status" value="1"/>
</dbReference>
<evidence type="ECO:0000256" key="3">
    <source>
        <dbReference type="ARBA" id="ARBA00016197"/>
    </source>
</evidence>
<reference evidence="8" key="1">
    <citation type="journal article" date="2014" name="Proc. Natl. Acad. Sci. U.S.A.">
        <title>Extensive sampling of basidiomycete genomes demonstrates inadequacy of the white-rot/brown-rot paradigm for wood decay fungi.</title>
        <authorList>
            <person name="Riley R."/>
            <person name="Salamov A.A."/>
            <person name="Brown D.W."/>
            <person name="Nagy L.G."/>
            <person name="Floudas D."/>
            <person name="Held B.W."/>
            <person name="Levasseur A."/>
            <person name="Lombard V."/>
            <person name="Morin E."/>
            <person name="Otillar R."/>
            <person name="Lindquist E.A."/>
            <person name="Sun H."/>
            <person name="LaButti K.M."/>
            <person name="Schmutz J."/>
            <person name="Jabbour D."/>
            <person name="Luo H."/>
            <person name="Baker S.E."/>
            <person name="Pisabarro A.G."/>
            <person name="Walton J.D."/>
            <person name="Blanchette R.A."/>
            <person name="Henrissat B."/>
            <person name="Martin F."/>
            <person name="Cullen D."/>
            <person name="Hibbett D.S."/>
            <person name="Grigoriev I.V."/>
        </authorList>
    </citation>
    <scope>NUCLEOTIDE SEQUENCE [LARGE SCALE GENOMIC DNA]</scope>
    <source>
        <strain evidence="8">FD-172 SS1</strain>
    </source>
</reference>
<dbReference type="EMBL" id="KL198090">
    <property type="protein sequence ID" value="KDQ08500.1"/>
    <property type="molecule type" value="Genomic_DNA"/>
</dbReference>
<comment type="subcellular location">
    <subcellularLocation>
        <location evidence="1">Mitochondrion</location>
    </subcellularLocation>
</comment>
<sequence>MACRAFRWLNNERAHPSIRRLDFNIEAPGDRAAKATGAAECTNMVFEAEGGFNRASRVIMDNGRQVIARIPFPNAGPQRITTQSQVATMDFVHTRFRAPVPNVLAYEASRDNPVGCEYIIMERCTGSVVESQDGITDGFLNDLADFQVKLAATTFSQYGSIYHKEHVSSELEARPLYSDGAPDDECSQRLKVGPSVERARMDIDRGPWRDVNSYLCAAVACEAGWIRFHLNTPQAQVQLGAKHTLGQHISLPSNAGSVSHLLFSPKIHNITPLSSPIPTFMPPTCS</sequence>
<evidence type="ECO:0000256" key="1">
    <source>
        <dbReference type="ARBA" id="ARBA00004173"/>
    </source>
</evidence>
<dbReference type="GO" id="GO:0005739">
    <property type="term" value="C:mitochondrion"/>
    <property type="evidence" value="ECO:0007669"/>
    <property type="project" value="UniProtKB-SubCell"/>
</dbReference>
<name>A0A067M1B4_BOTB1</name>
<dbReference type="OrthoDB" id="2968323at2759"/>
<evidence type="ECO:0000313" key="8">
    <source>
        <dbReference type="Proteomes" id="UP000027195"/>
    </source>
</evidence>
<dbReference type="InterPro" id="IPR051035">
    <property type="entry name" value="Mito_inheritance_9"/>
</dbReference>
<gene>
    <name evidence="7" type="ORF">BOTBODRAFT_148707</name>
</gene>